<comment type="caution">
    <text evidence="1">The sequence shown here is derived from an EMBL/GenBank/DDBJ whole genome shotgun (WGS) entry which is preliminary data.</text>
</comment>
<dbReference type="InterPro" id="IPR003718">
    <property type="entry name" value="OsmC/Ohr_fam"/>
</dbReference>
<dbReference type="InterPro" id="IPR036102">
    <property type="entry name" value="OsmC/Ohrsf"/>
</dbReference>
<dbReference type="InterPro" id="IPR015946">
    <property type="entry name" value="KH_dom-like_a/b"/>
</dbReference>
<dbReference type="Proteomes" id="UP000023435">
    <property type="component" value="Unassembled WGS sequence"/>
</dbReference>
<proteinExistence type="predicted"/>
<dbReference type="Pfam" id="PF02566">
    <property type="entry name" value="OsmC"/>
    <property type="match status" value="1"/>
</dbReference>
<dbReference type="Gene3D" id="3.30.300.20">
    <property type="match status" value="1"/>
</dbReference>
<name>A0A108U952_9GAMM</name>
<reference evidence="1 2" key="1">
    <citation type="journal article" date="2014" name="Genome Announc.">
        <title>Draft Genome Sequence of Lysobacter capsici AZ78, a Bacterium Antagonistic to Plant-Pathogenic Oomycetes.</title>
        <authorList>
            <person name="Puopolo G."/>
            <person name="Sonego P."/>
            <person name="Engelen K."/>
            <person name="Pertot I."/>
        </authorList>
    </citation>
    <scope>NUCLEOTIDE SEQUENCE [LARGE SCALE GENOMIC DNA]</scope>
    <source>
        <strain evidence="1 2">AZ78</strain>
    </source>
</reference>
<dbReference type="EMBL" id="JAJA02000001">
    <property type="protein sequence ID" value="KWS04841.1"/>
    <property type="molecule type" value="Genomic_DNA"/>
</dbReference>
<accession>A0A108U952</accession>
<organism evidence="1 2">
    <name type="scientific">Lysobacter capsici AZ78</name>
    <dbReference type="NCBI Taxonomy" id="1444315"/>
    <lineage>
        <taxon>Bacteria</taxon>
        <taxon>Pseudomonadati</taxon>
        <taxon>Pseudomonadota</taxon>
        <taxon>Gammaproteobacteria</taxon>
        <taxon>Lysobacterales</taxon>
        <taxon>Lysobacteraceae</taxon>
        <taxon>Lysobacter</taxon>
    </lineage>
</organism>
<dbReference type="PANTHER" id="PTHR39624">
    <property type="entry name" value="PROTEIN INVOLVED IN RIMO-MEDIATED BETA-METHYLTHIOLATION OF RIBOSOMAL PROTEIN S12 YCAO"/>
    <property type="match status" value="1"/>
</dbReference>
<protein>
    <submittedName>
        <fullName evidence="1">OsmC/Ohr family protein</fullName>
    </submittedName>
</protein>
<sequence length="138" mass="15080">MKAISTARVCSDGPHYRHRIRTGEHDLIADEPVAAGGQDAGPAPYDYLLAGLGACTAITLRMYAEKKGWELGELRVELTLLKNREGDTRIERVLHSDAGLSDEQWQRLLEVAGKTPVTRTLQEGATIDTRRGDEAPAA</sequence>
<dbReference type="PANTHER" id="PTHR39624:SF2">
    <property type="entry name" value="OSMC-LIKE PROTEIN"/>
    <property type="match status" value="1"/>
</dbReference>
<dbReference type="SUPFAM" id="SSF82784">
    <property type="entry name" value="OsmC-like"/>
    <property type="match status" value="1"/>
</dbReference>
<dbReference type="AlphaFoldDB" id="A0A108U952"/>
<gene>
    <name evidence="1" type="ORF">AZ78_2391</name>
</gene>
<evidence type="ECO:0000313" key="2">
    <source>
        <dbReference type="Proteomes" id="UP000023435"/>
    </source>
</evidence>
<dbReference type="OrthoDB" id="9789573at2"/>
<evidence type="ECO:0000313" key="1">
    <source>
        <dbReference type="EMBL" id="KWS04841.1"/>
    </source>
</evidence>
<keyword evidence="2" id="KW-1185">Reference proteome</keyword>